<feature type="domain" description="NodB homology" evidence="7">
    <location>
        <begin position="33"/>
        <end position="225"/>
    </location>
</feature>
<dbReference type="OrthoDB" id="407355at2759"/>
<dbReference type="InterPro" id="IPR002509">
    <property type="entry name" value="NODB_dom"/>
</dbReference>
<dbReference type="Proteomes" id="UP000799302">
    <property type="component" value="Unassembled WGS sequence"/>
</dbReference>
<dbReference type="Pfam" id="PF01522">
    <property type="entry name" value="Polysacc_deac_1"/>
    <property type="match status" value="1"/>
</dbReference>
<evidence type="ECO:0000313" key="9">
    <source>
        <dbReference type="Proteomes" id="UP000799302"/>
    </source>
</evidence>
<evidence type="ECO:0000256" key="6">
    <source>
        <dbReference type="ARBA" id="ARBA00023285"/>
    </source>
</evidence>
<dbReference type="CDD" id="cd10951">
    <property type="entry name" value="CE4_ClCDA_like"/>
    <property type="match status" value="1"/>
</dbReference>
<dbReference type="GO" id="GO:0016810">
    <property type="term" value="F:hydrolase activity, acting on carbon-nitrogen (but not peptide) bonds"/>
    <property type="evidence" value="ECO:0007669"/>
    <property type="project" value="InterPro"/>
</dbReference>
<comment type="cofactor">
    <cofactor evidence="1">
        <name>Co(2+)</name>
        <dbReference type="ChEBI" id="CHEBI:48828"/>
    </cofactor>
</comment>
<evidence type="ECO:0000256" key="5">
    <source>
        <dbReference type="ARBA" id="ARBA00023277"/>
    </source>
</evidence>
<reference evidence="8" key="1">
    <citation type="journal article" date="2020" name="Stud. Mycol.">
        <title>101 Dothideomycetes genomes: a test case for predicting lifestyles and emergence of pathogens.</title>
        <authorList>
            <person name="Haridas S."/>
            <person name="Albert R."/>
            <person name="Binder M."/>
            <person name="Bloem J."/>
            <person name="Labutti K."/>
            <person name="Salamov A."/>
            <person name="Andreopoulos B."/>
            <person name="Baker S."/>
            <person name="Barry K."/>
            <person name="Bills G."/>
            <person name="Bluhm B."/>
            <person name="Cannon C."/>
            <person name="Castanera R."/>
            <person name="Culley D."/>
            <person name="Daum C."/>
            <person name="Ezra D."/>
            <person name="Gonzalez J."/>
            <person name="Henrissat B."/>
            <person name="Kuo A."/>
            <person name="Liang C."/>
            <person name="Lipzen A."/>
            <person name="Lutzoni F."/>
            <person name="Magnuson J."/>
            <person name="Mondo S."/>
            <person name="Nolan M."/>
            <person name="Ohm R."/>
            <person name="Pangilinan J."/>
            <person name="Park H.-J."/>
            <person name="Ramirez L."/>
            <person name="Alfaro M."/>
            <person name="Sun H."/>
            <person name="Tritt A."/>
            <person name="Yoshinaga Y."/>
            <person name="Zwiers L.-H."/>
            <person name="Turgeon B."/>
            <person name="Goodwin S."/>
            <person name="Spatafora J."/>
            <person name="Crous P."/>
            <person name="Grigoriev I."/>
        </authorList>
    </citation>
    <scope>NUCLEOTIDE SEQUENCE</scope>
    <source>
        <strain evidence="8">CBS 115976</strain>
    </source>
</reference>
<sequence>PFAPQSTNTSTTPRPSIGSLPYGVALSHCSLPGAVALTFDDGPYPYTSDLLDILKASGARATFFITAVNGAKQQIDDPASPYYALIKRMHAEGHQVASHTWSHQNLTAITRQQRLDQMIKNEMAFRNILGFFPTYMRPPYDVCTDASGCLTDMQQLGYHVTLYDVDTNDWQGNLTASKQIFTNALSKENDTSPDIVLGHDVYNATVHDFAPYMLAQLKQLKYRAVPVGECLMDP</sequence>
<evidence type="ECO:0000256" key="3">
    <source>
        <dbReference type="ARBA" id="ARBA00022729"/>
    </source>
</evidence>
<feature type="non-terminal residue" evidence="8">
    <location>
        <position position="234"/>
    </location>
</feature>
<accession>A0A6A6U3N7</accession>
<protein>
    <submittedName>
        <fullName evidence="8">Family 18 glycoside hydrolase</fullName>
    </submittedName>
</protein>
<keyword evidence="5" id="KW-0119">Carbohydrate metabolism</keyword>
<evidence type="ECO:0000256" key="1">
    <source>
        <dbReference type="ARBA" id="ARBA00001941"/>
    </source>
</evidence>
<organism evidence="8 9">
    <name type="scientific">Microthyrium microscopicum</name>
    <dbReference type="NCBI Taxonomy" id="703497"/>
    <lineage>
        <taxon>Eukaryota</taxon>
        <taxon>Fungi</taxon>
        <taxon>Dikarya</taxon>
        <taxon>Ascomycota</taxon>
        <taxon>Pezizomycotina</taxon>
        <taxon>Dothideomycetes</taxon>
        <taxon>Dothideomycetes incertae sedis</taxon>
        <taxon>Microthyriales</taxon>
        <taxon>Microthyriaceae</taxon>
        <taxon>Microthyrium</taxon>
    </lineage>
</organism>
<dbReference type="PROSITE" id="PS51677">
    <property type="entry name" value="NODB"/>
    <property type="match status" value="1"/>
</dbReference>
<dbReference type="Gene3D" id="3.20.20.370">
    <property type="entry name" value="Glycoside hydrolase/deacetylase"/>
    <property type="match status" value="1"/>
</dbReference>
<evidence type="ECO:0000259" key="7">
    <source>
        <dbReference type="PROSITE" id="PS51677"/>
    </source>
</evidence>
<keyword evidence="9" id="KW-1185">Reference proteome</keyword>
<dbReference type="PANTHER" id="PTHR46471:SF4">
    <property type="entry name" value="CHITIN DEACETYLASE"/>
    <property type="match status" value="1"/>
</dbReference>
<keyword evidence="3" id="KW-0732">Signal</keyword>
<keyword evidence="2" id="KW-0479">Metal-binding</keyword>
<dbReference type="AlphaFoldDB" id="A0A6A6U3N7"/>
<dbReference type="InterPro" id="IPR011330">
    <property type="entry name" value="Glyco_hydro/deAcase_b/a-brl"/>
</dbReference>
<evidence type="ECO:0000313" key="8">
    <source>
        <dbReference type="EMBL" id="KAF2665554.1"/>
    </source>
</evidence>
<evidence type="ECO:0000256" key="2">
    <source>
        <dbReference type="ARBA" id="ARBA00022723"/>
    </source>
</evidence>
<feature type="non-terminal residue" evidence="8">
    <location>
        <position position="1"/>
    </location>
</feature>
<dbReference type="GO" id="GO:0005975">
    <property type="term" value="P:carbohydrate metabolic process"/>
    <property type="evidence" value="ECO:0007669"/>
    <property type="project" value="InterPro"/>
</dbReference>
<gene>
    <name evidence="8" type="ORF">BT63DRAFT_360339</name>
</gene>
<dbReference type="GO" id="GO:0046872">
    <property type="term" value="F:metal ion binding"/>
    <property type="evidence" value="ECO:0007669"/>
    <property type="project" value="UniProtKB-KW"/>
</dbReference>
<dbReference type="EMBL" id="MU004240">
    <property type="protein sequence ID" value="KAF2665554.1"/>
    <property type="molecule type" value="Genomic_DNA"/>
</dbReference>
<dbReference type="SUPFAM" id="SSF88713">
    <property type="entry name" value="Glycoside hydrolase/deacetylase"/>
    <property type="match status" value="1"/>
</dbReference>
<keyword evidence="4 8" id="KW-0378">Hydrolase</keyword>
<dbReference type="PANTHER" id="PTHR46471">
    <property type="entry name" value="CHITIN DEACETYLASE"/>
    <property type="match status" value="1"/>
</dbReference>
<evidence type="ECO:0000256" key="4">
    <source>
        <dbReference type="ARBA" id="ARBA00022801"/>
    </source>
</evidence>
<name>A0A6A6U3N7_9PEZI</name>
<proteinExistence type="predicted"/>
<keyword evidence="6" id="KW-0170">Cobalt</keyword>